<dbReference type="NCBIfam" id="TIGR01640">
    <property type="entry name" value="F_box_assoc_1"/>
    <property type="match status" value="1"/>
</dbReference>
<evidence type="ECO:0000313" key="2">
    <source>
        <dbReference type="Proteomes" id="UP000694864"/>
    </source>
</evidence>
<evidence type="ECO:0000259" key="1">
    <source>
        <dbReference type="Pfam" id="PF07734"/>
    </source>
</evidence>
<organism evidence="2 3">
    <name type="scientific">Camelina sativa</name>
    <name type="common">False flax</name>
    <name type="synonym">Myagrum sativum</name>
    <dbReference type="NCBI Taxonomy" id="90675"/>
    <lineage>
        <taxon>Eukaryota</taxon>
        <taxon>Viridiplantae</taxon>
        <taxon>Streptophyta</taxon>
        <taxon>Embryophyta</taxon>
        <taxon>Tracheophyta</taxon>
        <taxon>Spermatophyta</taxon>
        <taxon>Magnoliopsida</taxon>
        <taxon>eudicotyledons</taxon>
        <taxon>Gunneridae</taxon>
        <taxon>Pentapetalae</taxon>
        <taxon>rosids</taxon>
        <taxon>malvids</taxon>
        <taxon>Brassicales</taxon>
        <taxon>Brassicaceae</taxon>
        <taxon>Camelineae</taxon>
        <taxon>Camelina</taxon>
    </lineage>
</organism>
<name>A0ABM1RAY8_CAMSA</name>
<reference evidence="3" key="2">
    <citation type="submission" date="2025-08" db="UniProtKB">
        <authorList>
            <consortium name="RefSeq"/>
        </authorList>
    </citation>
    <scope>IDENTIFICATION</scope>
    <source>
        <tissue evidence="3">Leaf</tissue>
    </source>
</reference>
<feature type="non-terminal residue" evidence="3">
    <location>
        <position position="1"/>
    </location>
</feature>
<feature type="domain" description="F-box associated beta-propeller type 1" evidence="1">
    <location>
        <begin position="27"/>
        <end position="185"/>
    </location>
</feature>
<evidence type="ECO:0000313" key="3">
    <source>
        <dbReference type="RefSeq" id="XP_019096176.1"/>
    </source>
</evidence>
<dbReference type="GeneID" id="109130725"/>
<protein>
    <submittedName>
        <fullName evidence="3">F-box/kelch-repeat protein At1g62270</fullName>
    </submittedName>
</protein>
<keyword evidence="2" id="KW-1185">Reference proteome</keyword>
<dbReference type="InterPro" id="IPR017451">
    <property type="entry name" value="F-box-assoc_interact_dom"/>
</dbReference>
<dbReference type="Proteomes" id="UP000694864">
    <property type="component" value="Chromosome 19"/>
</dbReference>
<gene>
    <name evidence="3" type="primary">LOC109130725</name>
</gene>
<reference evidence="2" key="1">
    <citation type="journal article" date="2014" name="Nat. Commun.">
        <title>The emerging biofuel crop Camelina sativa retains a highly undifferentiated hexaploid genome structure.</title>
        <authorList>
            <person name="Kagale S."/>
            <person name="Koh C."/>
            <person name="Nixon J."/>
            <person name="Bollina V."/>
            <person name="Clarke W.E."/>
            <person name="Tuteja R."/>
            <person name="Spillane C."/>
            <person name="Robinson S.J."/>
            <person name="Links M.G."/>
            <person name="Clarke C."/>
            <person name="Higgins E.E."/>
            <person name="Huebert T."/>
            <person name="Sharpe A.G."/>
            <person name="Parkin I.A."/>
        </authorList>
    </citation>
    <scope>NUCLEOTIDE SEQUENCE [LARGE SCALE GENOMIC DNA]</scope>
    <source>
        <strain evidence="2">cv. DH55</strain>
    </source>
</reference>
<dbReference type="Pfam" id="PF07734">
    <property type="entry name" value="FBA_1"/>
    <property type="match status" value="1"/>
</dbReference>
<proteinExistence type="predicted"/>
<sequence length="220" mass="25307">LSSERYDKRKKHRQWRCQIFHARALGEVTLSCVIQSRGVSLNGDTYWIASQVKDFVLVSFDFTTETFGRLNLPSDQCLGYEVLALSVVREEQLSVLQQSQDTSNVKIWVTTNDETDQTKVLSWRKFLAVDLNTYNFYHKFTYDVSFFIKDEEKKVAICFDNGIAYIFGENRDFGKVYIDVSDCPAPVAVSQAWFKFSMEAIGNITNMAYSINGQYGEQLV</sequence>
<dbReference type="InterPro" id="IPR006527">
    <property type="entry name" value="F-box-assoc_dom_typ1"/>
</dbReference>
<dbReference type="RefSeq" id="XP_019096176.1">
    <property type="nucleotide sequence ID" value="XM_019240631.1"/>
</dbReference>
<accession>A0ABM1RAY8</accession>